<gene>
    <name evidence="1" type="ORF">AMATHDRAFT_50016</name>
</gene>
<name>A0A2A9N9W0_9AGAR</name>
<dbReference type="SUPFAM" id="SSF56112">
    <property type="entry name" value="Protein kinase-like (PK-like)"/>
    <property type="match status" value="1"/>
</dbReference>
<dbReference type="OrthoDB" id="2379186at2759"/>
<dbReference type="InterPro" id="IPR011009">
    <property type="entry name" value="Kinase-like_dom_sf"/>
</dbReference>
<protein>
    <recommendedName>
        <fullName evidence="3">Protein kinase domain-containing protein</fullName>
    </recommendedName>
</protein>
<evidence type="ECO:0008006" key="3">
    <source>
        <dbReference type="Google" id="ProtNLM"/>
    </source>
</evidence>
<sequence>MVLNLPLMFKMLCYVFSRLFRYYSYPIIHLANLVTGFIHKTKRDICWSNIMQSYGDATNWFIIDWEDASRIPTKAAPYLSHETHAPQVFTNNHGPEVDIWAVGRLITQAGISDLPGDLCAIGERMINGSILSATQAIQELDELDTV</sequence>
<accession>A0A2A9N9W0</accession>
<dbReference type="Gene3D" id="1.10.510.10">
    <property type="entry name" value="Transferase(Phosphotransferase) domain 1"/>
    <property type="match status" value="1"/>
</dbReference>
<reference evidence="1 2" key="1">
    <citation type="submission" date="2014-02" db="EMBL/GenBank/DDBJ databases">
        <title>Transposable element dynamics among asymbiotic and ectomycorrhizal Amanita fungi.</title>
        <authorList>
            <consortium name="DOE Joint Genome Institute"/>
            <person name="Hess J."/>
            <person name="Skrede I."/>
            <person name="Wolfe B."/>
            <person name="LaButti K."/>
            <person name="Ohm R.A."/>
            <person name="Grigoriev I.V."/>
            <person name="Pringle A."/>
        </authorList>
    </citation>
    <scope>NUCLEOTIDE SEQUENCE [LARGE SCALE GENOMIC DNA]</scope>
    <source>
        <strain evidence="1 2">SKay4041</strain>
    </source>
</reference>
<evidence type="ECO:0000313" key="2">
    <source>
        <dbReference type="Proteomes" id="UP000242287"/>
    </source>
</evidence>
<organism evidence="1 2">
    <name type="scientific">Amanita thiersii Skay4041</name>
    <dbReference type="NCBI Taxonomy" id="703135"/>
    <lineage>
        <taxon>Eukaryota</taxon>
        <taxon>Fungi</taxon>
        <taxon>Dikarya</taxon>
        <taxon>Basidiomycota</taxon>
        <taxon>Agaricomycotina</taxon>
        <taxon>Agaricomycetes</taxon>
        <taxon>Agaricomycetidae</taxon>
        <taxon>Agaricales</taxon>
        <taxon>Pluteineae</taxon>
        <taxon>Amanitaceae</taxon>
        <taxon>Amanita</taxon>
    </lineage>
</organism>
<dbReference type="AlphaFoldDB" id="A0A2A9N9W0"/>
<keyword evidence="2" id="KW-1185">Reference proteome</keyword>
<proteinExistence type="predicted"/>
<evidence type="ECO:0000313" key="1">
    <source>
        <dbReference type="EMBL" id="PFH47795.1"/>
    </source>
</evidence>
<dbReference type="EMBL" id="KZ302091">
    <property type="protein sequence ID" value="PFH47795.1"/>
    <property type="molecule type" value="Genomic_DNA"/>
</dbReference>
<dbReference type="Proteomes" id="UP000242287">
    <property type="component" value="Unassembled WGS sequence"/>
</dbReference>